<evidence type="ECO:0000313" key="1">
    <source>
        <dbReference type="EMBL" id="GAA1941657.1"/>
    </source>
</evidence>
<accession>A0ABN2Q4R2</accession>
<name>A0ABN2Q4R2_9PSEU</name>
<comment type="caution">
    <text evidence="1">The sequence shown here is derived from an EMBL/GenBank/DDBJ whole genome shotgun (WGS) entry which is preliminary data.</text>
</comment>
<evidence type="ECO:0008006" key="3">
    <source>
        <dbReference type="Google" id="ProtNLM"/>
    </source>
</evidence>
<protein>
    <recommendedName>
        <fullName evidence="3">CU044_5270 family protein</fullName>
    </recommendedName>
</protein>
<organism evidence="1 2">
    <name type="scientific">Amycolatopsis minnesotensis</name>
    <dbReference type="NCBI Taxonomy" id="337894"/>
    <lineage>
        <taxon>Bacteria</taxon>
        <taxon>Bacillati</taxon>
        <taxon>Actinomycetota</taxon>
        <taxon>Actinomycetes</taxon>
        <taxon>Pseudonocardiales</taxon>
        <taxon>Pseudonocardiaceae</taxon>
        <taxon>Amycolatopsis</taxon>
    </lineage>
</organism>
<dbReference type="EMBL" id="BAAANN010000002">
    <property type="protein sequence ID" value="GAA1941657.1"/>
    <property type="molecule type" value="Genomic_DNA"/>
</dbReference>
<proteinExistence type="predicted"/>
<dbReference type="Proteomes" id="UP001501116">
    <property type="component" value="Unassembled WGS sequence"/>
</dbReference>
<gene>
    <name evidence="1" type="ORF">GCM10009754_06270</name>
</gene>
<dbReference type="RefSeq" id="WP_344413123.1">
    <property type="nucleotide sequence ID" value="NZ_BAAANN010000002.1"/>
</dbReference>
<evidence type="ECO:0000313" key="2">
    <source>
        <dbReference type="Proteomes" id="UP001501116"/>
    </source>
</evidence>
<keyword evidence="2" id="KW-1185">Reference proteome</keyword>
<sequence>MTDDTPRQLWSESDLDEALSLLHNETGPDESRLADTRALLLRAEPPPETHMRLVAAPSPRGTHRWRPVAAAVTALALMTGATVIAVRGEESTPVASRQSALDGIHATDPVLPEGQYLYIADRHWKRTNAKGTPIAYRSECLSETWSPGFGAADFGQTQTMTGRIQWISSTAQDAENYGLNPPPAGPASNAYYYCAPSLRRDMDNEYPTRWLSPRQAILDSLPHTAQDLLATLRHSLPISEAESSVFSLAGEMLGTGLYPASIRTRLYQALALLPQVAITTDAALPDGRTGTEFSLATSTKLFALTVDPRTGQLIGTRTTALQDLPDYNDISDDLKPGTVVDESVLTYGVSTKRGEKPVR</sequence>
<reference evidence="1 2" key="1">
    <citation type="journal article" date="2019" name="Int. J. Syst. Evol. Microbiol.">
        <title>The Global Catalogue of Microorganisms (GCM) 10K type strain sequencing project: providing services to taxonomists for standard genome sequencing and annotation.</title>
        <authorList>
            <consortium name="The Broad Institute Genomics Platform"/>
            <consortium name="The Broad Institute Genome Sequencing Center for Infectious Disease"/>
            <person name="Wu L."/>
            <person name="Ma J."/>
        </authorList>
    </citation>
    <scope>NUCLEOTIDE SEQUENCE [LARGE SCALE GENOMIC DNA]</scope>
    <source>
        <strain evidence="1 2">JCM 14545</strain>
    </source>
</reference>